<reference evidence="1 2" key="2">
    <citation type="journal article" date="2018" name="Annu Rev Anim Biosci">
        <title>Bat Biology, Genomes, and the Bat1K Project: To Generate Chromosome-Level Genomes for All Living Bat Species.</title>
        <authorList>
            <person name="Teeling E.C."/>
            <person name="Vernes S.C."/>
            <person name="Davalos L.M."/>
            <person name="Ray D.A."/>
            <person name="Gilbert M.T.P."/>
            <person name="Myers E."/>
        </authorList>
    </citation>
    <scope>NUCLEOTIDE SEQUENCE</scope>
</reference>
<protein>
    <submittedName>
        <fullName evidence="1">Uncharacterized protein</fullName>
    </submittedName>
</protein>
<accession>A0A671DMX0</accession>
<sequence>VFPSLYRRQSVLSVLARISSFYRGFGSNLFGSPRLWHNHDRSYSALSGRKAEALRRLGVWGWSGTGSAWAAWLALLEAFRKHGSGGGSWILSTLLTAPRCPVRGKGRLADIPVALVMPISDGTSTCIKH</sequence>
<name>A0A671DMX0_RHIFE</name>
<evidence type="ECO:0000313" key="1">
    <source>
        <dbReference type="Ensembl" id="ENSRFEP00010002162.1"/>
    </source>
</evidence>
<dbReference type="GeneTree" id="ENSGT00910000145938"/>
<dbReference type="InParanoid" id="A0A671DMX0"/>
<reference evidence="2" key="3">
    <citation type="submission" date="2018-12" db="EMBL/GenBank/DDBJ databases">
        <title>G10K-VGP greater horseshoe bat female genome, primary haplotype.</title>
        <authorList>
            <person name="Teeling E."/>
            <person name="Myers G."/>
            <person name="Vernes S."/>
            <person name="Pippel M."/>
            <person name="Winkler S."/>
            <person name="Fedrigo O."/>
            <person name="Rhie A."/>
            <person name="Koren S."/>
            <person name="Phillippy A."/>
            <person name="Lewin H."/>
            <person name="Damas J."/>
            <person name="Howe K."/>
            <person name="Mountcastle J."/>
            <person name="Jarvis E.D."/>
        </authorList>
    </citation>
    <scope>NUCLEOTIDE SEQUENCE [LARGE SCALE GENOMIC DNA]</scope>
</reference>
<keyword evidence="2" id="KW-1185">Reference proteome</keyword>
<reference evidence="1 2" key="1">
    <citation type="journal article" date="2015" name="Annu Rev Anim Biosci">
        <title>The Genome 10K Project: a way forward.</title>
        <authorList>
            <person name="Koepfli K.P."/>
            <person name="Paten B."/>
            <person name="O'Brien S.J."/>
            <person name="Koepfli K.P."/>
            <person name="Paten B."/>
            <person name="Antunes A."/>
            <person name="Belov K."/>
            <person name="Bustamante C."/>
            <person name="Castoe T.A."/>
            <person name="Clawson H."/>
            <person name="Crawford A.J."/>
            <person name="Diekhans M."/>
            <person name="Distel D."/>
            <person name="Durbin R."/>
            <person name="Earl D."/>
            <person name="Fujita M.K."/>
            <person name="Gamble T."/>
            <person name="Georges A."/>
            <person name="Gemmell N."/>
            <person name="Gilbert M.T."/>
            <person name="Graves J.M."/>
            <person name="Green R.E."/>
            <person name="Hickey G."/>
            <person name="Jarvis E.D."/>
            <person name="Johnson W."/>
            <person name="Komissarov A."/>
            <person name="Korf I."/>
            <person name="Kuhn R."/>
            <person name="Larkin D.M."/>
            <person name="Lewin H."/>
            <person name="Lopez J.V."/>
            <person name="Ma J."/>
            <person name="Marques-Bonet T."/>
            <person name="Miller W."/>
            <person name="Murphy R."/>
            <person name="Pevzner P."/>
            <person name="Shapiro B."/>
            <person name="Steiner C."/>
            <person name="Tamazian G."/>
            <person name="Venkatesh B."/>
            <person name="Wang J."/>
            <person name="Wayne R."/>
            <person name="Wiley E."/>
            <person name="Yang H."/>
            <person name="Zhang G."/>
            <person name="Haussler D."/>
            <person name="Ryder O."/>
            <person name="O'Brien S.J."/>
        </authorList>
    </citation>
    <scope>NUCLEOTIDE SEQUENCE</scope>
</reference>
<dbReference type="Ensembl" id="ENSRFET00010002386.1">
    <property type="protein sequence ID" value="ENSRFEP00010002162.1"/>
    <property type="gene ID" value="ENSRFEG00010001579.1"/>
</dbReference>
<evidence type="ECO:0000313" key="2">
    <source>
        <dbReference type="Proteomes" id="UP000472240"/>
    </source>
</evidence>
<dbReference type="AlphaFoldDB" id="A0A671DMX0"/>
<proteinExistence type="predicted"/>
<dbReference type="Proteomes" id="UP000472240">
    <property type="component" value="Chromosome 6"/>
</dbReference>
<reference evidence="1" key="4">
    <citation type="submission" date="2025-08" db="UniProtKB">
        <authorList>
            <consortium name="Ensembl"/>
        </authorList>
    </citation>
    <scope>IDENTIFICATION</scope>
</reference>
<organism evidence="1 2">
    <name type="scientific">Rhinolophus ferrumequinum</name>
    <name type="common">Greater horseshoe bat</name>
    <dbReference type="NCBI Taxonomy" id="59479"/>
    <lineage>
        <taxon>Eukaryota</taxon>
        <taxon>Metazoa</taxon>
        <taxon>Chordata</taxon>
        <taxon>Craniata</taxon>
        <taxon>Vertebrata</taxon>
        <taxon>Euteleostomi</taxon>
        <taxon>Mammalia</taxon>
        <taxon>Eutheria</taxon>
        <taxon>Laurasiatheria</taxon>
        <taxon>Chiroptera</taxon>
        <taxon>Yinpterochiroptera</taxon>
        <taxon>Rhinolophoidea</taxon>
        <taxon>Rhinolophidae</taxon>
        <taxon>Rhinolophinae</taxon>
        <taxon>Rhinolophus</taxon>
    </lineage>
</organism>
<reference evidence="1" key="5">
    <citation type="submission" date="2025-09" db="UniProtKB">
        <authorList>
            <consortium name="Ensembl"/>
        </authorList>
    </citation>
    <scope>IDENTIFICATION</scope>
</reference>